<dbReference type="Proteomes" id="UP001396334">
    <property type="component" value="Unassembled WGS sequence"/>
</dbReference>
<keyword evidence="4" id="KW-1185">Reference proteome</keyword>
<feature type="compositionally biased region" description="Low complexity" evidence="2">
    <location>
        <begin position="239"/>
        <end position="252"/>
    </location>
</feature>
<feature type="compositionally biased region" description="Basic and acidic residues" evidence="2">
    <location>
        <begin position="137"/>
        <end position="154"/>
    </location>
</feature>
<feature type="region of interest" description="Disordered" evidence="2">
    <location>
        <begin position="130"/>
        <end position="174"/>
    </location>
</feature>
<feature type="compositionally biased region" description="Polar residues" evidence="2">
    <location>
        <begin position="14"/>
        <end position="30"/>
    </location>
</feature>
<feature type="region of interest" description="Disordered" evidence="2">
    <location>
        <begin position="187"/>
        <end position="206"/>
    </location>
</feature>
<feature type="compositionally biased region" description="Low complexity" evidence="2">
    <location>
        <begin position="44"/>
        <end position="61"/>
    </location>
</feature>
<evidence type="ECO:0000256" key="1">
    <source>
        <dbReference type="ARBA" id="ARBA00010016"/>
    </source>
</evidence>
<protein>
    <recommendedName>
        <fullName evidence="5">QWRF motif-containing protein 2</fullName>
    </recommendedName>
</protein>
<organism evidence="3 4">
    <name type="scientific">Hibiscus sabdariffa</name>
    <name type="common">roselle</name>
    <dbReference type="NCBI Taxonomy" id="183260"/>
    <lineage>
        <taxon>Eukaryota</taxon>
        <taxon>Viridiplantae</taxon>
        <taxon>Streptophyta</taxon>
        <taxon>Embryophyta</taxon>
        <taxon>Tracheophyta</taxon>
        <taxon>Spermatophyta</taxon>
        <taxon>Magnoliopsida</taxon>
        <taxon>eudicotyledons</taxon>
        <taxon>Gunneridae</taxon>
        <taxon>Pentapetalae</taxon>
        <taxon>rosids</taxon>
        <taxon>malvids</taxon>
        <taxon>Malvales</taxon>
        <taxon>Malvaceae</taxon>
        <taxon>Malvoideae</taxon>
        <taxon>Hibiscus</taxon>
    </lineage>
</organism>
<evidence type="ECO:0000313" key="3">
    <source>
        <dbReference type="EMBL" id="KAK9001389.1"/>
    </source>
</evidence>
<evidence type="ECO:0008006" key="5">
    <source>
        <dbReference type="Google" id="ProtNLM"/>
    </source>
</evidence>
<dbReference type="Pfam" id="PF04484">
    <property type="entry name" value="QWRF"/>
    <property type="match status" value="1"/>
</dbReference>
<feature type="region of interest" description="Disordered" evidence="2">
    <location>
        <begin position="220"/>
        <end position="261"/>
    </location>
</feature>
<dbReference type="PANTHER" id="PTHR31807">
    <property type="entry name" value="AUGMIN FAMILY MEMBER"/>
    <property type="match status" value="1"/>
</dbReference>
<feature type="compositionally biased region" description="Basic and acidic residues" evidence="2">
    <location>
        <begin position="220"/>
        <end position="229"/>
    </location>
</feature>
<sequence>MAAAFCHSVEETNSHQQENPTAKSNGSTNTRKPKCKQVSSRYLSPASPATANASSTSKPAPMTVASLQKRSQSVDRRRPGGQLSRGNNVNAVELPAANKMVITSRRSLSVSFQGEAFSLPFSKIKAQEGSNLTRTAIPERRRASPVRDHGENSKPVDPGKIGNGNSGSNPLSRSLNYGIDREVFQSPAMLDDSSSSSSRVSFDGPSARRLSLDFGGAAEMLKEDDKPKPNDVSCDLTASDSDSVSSGSTNSGMQECGGSGLLKGRSVSRNIGVSVRFWQETNSRLRRLQDPGSPFCASPGSRIGGSAKFSQSKRFSSDGAMPSLWTRPASPSKLWTPSASSPSRGLSSAWVRNAVGDQMIGNSNSTPLNLIFSVDIRRGKNGEDRIVDAHVLRLLYNRYLQWRFANAKADATFMTQKLSVEKYLWSARVATSDLRHSVMLKRLKLLLLRQKLKLTNILKGQIAHLEAWMLLERDHSSSLLGATEALKASTLRLPIVGIAIADIQNLKNAVSSAGVIMQAITSSICTLSSKVEEMNSLVAKLESETTKERVLLEQCKDFLSALAAIQVKDCSLRTHIIQLNHASN</sequence>
<comment type="similarity">
    <text evidence="1">Belongs to the QWRF family.</text>
</comment>
<reference evidence="3 4" key="1">
    <citation type="journal article" date="2024" name="G3 (Bethesda)">
        <title>Genome assembly of Hibiscus sabdariffa L. provides insights into metabolisms of medicinal natural products.</title>
        <authorList>
            <person name="Kim T."/>
        </authorList>
    </citation>
    <scope>NUCLEOTIDE SEQUENCE [LARGE SCALE GENOMIC DNA]</scope>
    <source>
        <strain evidence="3">TK-2024</strain>
        <tissue evidence="3">Old leaves</tissue>
    </source>
</reference>
<dbReference type="PANTHER" id="PTHR31807:SF2">
    <property type="entry name" value="PROTEIN SNOWY COTYLEDON 3"/>
    <property type="match status" value="1"/>
</dbReference>
<feature type="region of interest" description="Disordered" evidence="2">
    <location>
        <begin position="1"/>
        <end position="90"/>
    </location>
</feature>
<comment type="caution">
    <text evidence="3">The sequence shown here is derived from an EMBL/GenBank/DDBJ whole genome shotgun (WGS) entry which is preliminary data.</text>
</comment>
<proteinExistence type="inferred from homology"/>
<evidence type="ECO:0000313" key="4">
    <source>
        <dbReference type="Proteomes" id="UP001396334"/>
    </source>
</evidence>
<gene>
    <name evidence="3" type="ORF">V6N11_083174</name>
</gene>
<name>A0ABR2QLI1_9ROSI</name>
<dbReference type="InterPro" id="IPR007573">
    <property type="entry name" value="QWRF"/>
</dbReference>
<accession>A0ABR2QLI1</accession>
<dbReference type="EMBL" id="JBBPBN010000036">
    <property type="protein sequence ID" value="KAK9001389.1"/>
    <property type="molecule type" value="Genomic_DNA"/>
</dbReference>
<evidence type="ECO:0000256" key="2">
    <source>
        <dbReference type="SAM" id="MobiDB-lite"/>
    </source>
</evidence>